<comment type="caution">
    <text evidence="1">The sequence shown here is derived from an EMBL/GenBank/DDBJ whole genome shotgun (WGS) entry which is preliminary data.</text>
</comment>
<dbReference type="AlphaFoldDB" id="A0A0F9FQR6"/>
<reference evidence="1" key="1">
    <citation type="journal article" date="2015" name="Nature">
        <title>Complex archaea that bridge the gap between prokaryotes and eukaryotes.</title>
        <authorList>
            <person name="Spang A."/>
            <person name="Saw J.H."/>
            <person name="Jorgensen S.L."/>
            <person name="Zaremba-Niedzwiedzka K."/>
            <person name="Martijn J."/>
            <person name="Lind A.E."/>
            <person name="van Eijk R."/>
            <person name="Schleper C."/>
            <person name="Guy L."/>
            <person name="Ettema T.J."/>
        </authorList>
    </citation>
    <scope>NUCLEOTIDE SEQUENCE</scope>
</reference>
<name>A0A0F9FQR6_9ZZZZ</name>
<feature type="non-terminal residue" evidence="1">
    <location>
        <position position="1"/>
    </location>
</feature>
<sequence length="77" mass="8536">YKKTDTYPMDLAKAISSKIRVDRDKVEIVLSNYTTCKGVTLKKLLAEHCIDGAKGLGEILDIVEAIAKADIIKIEEK</sequence>
<dbReference type="EMBL" id="LAZR01029407">
    <property type="protein sequence ID" value="KKL59665.1"/>
    <property type="molecule type" value="Genomic_DNA"/>
</dbReference>
<accession>A0A0F9FQR6</accession>
<gene>
    <name evidence="1" type="ORF">LCGC14_2213000</name>
</gene>
<organism evidence="1">
    <name type="scientific">marine sediment metagenome</name>
    <dbReference type="NCBI Taxonomy" id="412755"/>
    <lineage>
        <taxon>unclassified sequences</taxon>
        <taxon>metagenomes</taxon>
        <taxon>ecological metagenomes</taxon>
    </lineage>
</organism>
<protein>
    <submittedName>
        <fullName evidence="1">Uncharacterized protein</fullName>
    </submittedName>
</protein>
<evidence type="ECO:0000313" key="1">
    <source>
        <dbReference type="EMBL" id="KKL59665.1"/>
    </source>
</evidence>
<proteinExistence type="predicted"/>